<dbReference type="AlphaFoldDB" id="A0A1X7VAT9"/>
<evidence type="ECO:0000313" key="1">
    <source>
        <dbReference type="EnsemblMetazoa" id="Aqu2.1.36859_001"/>
    </source>
</evidence>
<dbReference type="InParanoid" id="A0A1X7VAT9"/>
<organism evidence="1">
    <name type="scientific">Amphimedon queenslandica</name>
    <name type="common">Sponge</name>
    <dbReference type="NCBI Taxonomy" id="400682"/>
    <lineage>
        <taxon>Eukaryota</taxon>
        <taxon>Metazoa</taxon>
        <taxon>Porifera</taxon>
        <taxon>Demospongiae</taxon>
        <taxon>Heteroscleromorpha</taxon>
        <taxon>Haplosclerida</taxon>
        <taxon>Niphatidae</taxon>
        <taxon>Amphimedon</taxon>
    </lineage>
</organism>
<accession>A0A1X7VAT9</accession>
<reference evidence="1" key="1">
    <citation type="submission" date="2017-05" db="UniProtKB">
        <authorList>
            <consortium name="EnsemblMetazoa"/>
        </authorList>
    </citation>
    <scope>IDENTIFICATION</scope>
</reference>
<name>A0A1X7VAT9_AMPQE</name>
<dbReference type="EnsemblMetazoa" id="Aqu2.1.36859_001">
    <property type="protein sequence ID" value="Aqu2.1.36859_001"/>
    <property type="gene ID" value="Aqu2.1.36859"/>
</dbReference>
<proteinExistence type="predicted"/>
<protein>
    <submittedName>
        <fullName evidence="1">Uncharacterized protein</fullName>
    </submittedName>
</protein>
<sequence length="107" mass="11673">MPLQNSMDGIRIVRIIELYNKEYLVGAAFLPDVTFFPSPNQSPNISNANGILHRYSGLATEAYTFDLVDLTVDKPDMLLGSIPEATKGVTGSHIFAPMMAVEEKAEG</sequence>